<gene>
    <name evidence="2" type="ORF">TorRG33x02_049810</name>
</gene>
<dbReference type="OrthoDB" id="3142841at2759"/>
<keyword evidence="1 2" id="KW-0812">Transmembrane</keyword>
<feature type="transmembrane region" description="Helical" evidence="1">
    <location>
        <begin position="171"/>
        <end position="187"/>
    </location>
</feature>
<feature type="transmembrane region" description="Helical" evidence="1">
    <location>
        <begin position="145"/>
        <end position="165"/>
    </location>
</feature>
<feature type="transmembrane region" description="Helical" evidence="1">
    <location>
        <begin position="411"/>
        <end position="428"/>
    </location>
</feature>
<feature type="transmembrane region" description="Helical" evidence="1">
    <location>
        <begin position="288"/>
        <end position="307"/>
    </location>
</feature>
<dbReference type="PANTHER" id="PTHR33927">
    <property type="entry name" value="TRANSMEMBRANE PROTEIN"/>
    <property type="match status" value="1"/>
</dbReference>
<organism evidence="2 3">
    <name type="scientific">Trema orientale</name>
    <name type="common">Charcoal tree</name>
    <name type="synonym">Celtis orientalis</name>
    <dbReference type="NCBI Taxonomy" id="63057"/>
    <lineage>
        <taxon>Eukaryota</taxon>
        <taxon>Viridiplantae</taxon>
        <taxon>Streptophyta</taxon>
        <taxon>Embryophyta</taxon>
        <taxon>Tracheophyta</taxon>
        <taxon>Spermatophyta</taxon>
        <taxon>Magnoliopsida</taxon>
        <taxon>eudicotyledons</taxon>
        <taxon>Gunneridae</taxon>
        <taxon>Pentapetalae</taxon>
        <taxon>rosids</taxon>
        <taxon>fabids</taxon>
        <taxon>Rosales</taxon>
        <taxon>Cannabaceae</taxon>
        <taxon>Trema</taxon>
    </lineage>
</organism>
<dbReference type="AlphaFoldDB" id="A0A2P5FMT8"/>
<dbReference type="EMBL" id="JXTC01000020">
    <property type="protein sequence ID" value="PON99121.1"/>
    <property type="molecule type" value="Genomic_DNA"/>
</dbReference>
<proteinExistence type="predicted"/>
<name>A0A2P5FMT8_TREOI</name>
<dbReference type="Proteomes" id="UP000237000">
    <property type="component" value="Unassembled WGS sequence"/>
</dbReference>
<keyword evidence="3" id="KW-1185">Reference proteome</keyword>
<feature type="transmembrane region" description="Helical" evidence="1">
    <location>
        <begin position="328"/>
        <end position="345"/>
    </location>
</feature>
<dbReference type="InterPro" id="IPR052979">
    <property type="entry name" value="Adenylate-forming_domain"/>
</dbReference>
<feature type="transmembrane region" description="Helical" evidence="1">
    <location>
        <begin position="218"/>
        <end position="240"/>
    </location>
</feature>
<evidence type="ECO:0000313" key="2">
    <source>
        <dbReference type="EMBL" id="PON99121.1"/>
    </source>
</evidence>
<protein>
    <submittedName>
        <fullName evidence="2">Transmembrane protein</fullName>
    </submittedName>
</protein>
<evidence type="ECO:0000313" key="3">
    <source>
        <dbReference type="Proteomes" id="UP000237000"/>
    </source>
</evidence>
<keyword evidence="1" id="KW-0472">Membrane</keyword>
<feature type="transmembrane region" description="Helical" evidence="1">
    <location>
        <begin position="252"/>
        <end position="273"/>
    </location>
</feature>
<reference evidence="3" key="1">
    <citation type="submission" date="2016-06" db="EMBL/GenBank/DDBJ databases">
        <title>Parallel loss of symbiosis genes in relatives of nitrogen-fixing non-legume Parasponia.</title>
        <authorList>
            <person name="Van Velzen R."/>
            <person name="Holmer R."/>
            <person name="Bu F."/>
            <person name="Rutten L."/>
            <person name="Van Zeijl A."/>
            <person name="Liu W."/>
            <person name="Santuari L."/>
            <person name="Cao Q."/>
            <person name="Sharma T."/>
            <person name="Shen D."/>
            <person name="Roswanjaya Y."/>
            <person name="Wardhani T."/>
            <person name="Kalhor M.S."/>
            <person name="Jansen J."/>
            <person name="Van den Hoogen J."/>
            <person name="Gungor B."/>
            <person name="Hartog M."/>
            <person name="Hontelez J."/>
            <person name="Verver J."/>
            <person name="Yang W.-C."/>
            <person name="Schijlen E."/>
            <person name="Repin R."/>
            <person name="Schilthuizen M."/>
            <person name="Schranz E."/>
            <person name="Heidstra R."/>
            <person name="Miyata K."/>
            <person name="Fedorova E."/>
            <person name="Kohlen W."/>
            <person name="Bisseling T."/>
            <person name="Smit S."/>
            <person name="Geurts R."/>
        </authorList>
    </citation>
    <scope>NUCLEOTIDE SEQUENCE [LARGE SCALE GENOMIC DNA]</scope>
    <source>
        <strain evidence="3">cv. RG33-2</strain>
    </source>
</reference>
<sequence length="460" mass="51857">MQSPVKFSSCRGVSFEIKAHADPFAIKNIPTEEVSHGSSKSWRLKFSKELLSLDCRSIGNSSSHFCDLELDVDKELEDHDDDLDEEDKIVLNDLEGQNMQKPVQLHDLFATSKREGQPKANAHKQGSRLSVILLDQRLSTVYKRLFVVCLALNITALILAATGNFSNGKDRAALFSIANILALTLCRSEAFLRVVFWLAVKIFGHSWVPLFLKTATTSLLQSLGGIHISSIAWLAYALVLTLKGRENTSPEIIGIASAILGLLCLSSLAVFPLVRHLHHNIFERTDRFAGWTALGLLWAFIVLMISYNPKTKSYDTKTVCATLMKRQEFWFTVTITTLIIIPLLTTRRVTVQTYALSGHAFIIKREERPHDARRSRRDFTKPLVSNPPNHLWVRRAHFAGLPYLVNMYDRVLLVATGSGICVFLSFLLQPSPVDVRVIWVAKGIEQNLWERDQTYGKWVS</sequence>
<accession>A0A2P5FMT8</accession>
<evidence type="ECO:0000256" key="1">
    <source>
        <dbReference type="SAM" id="Phobius"/>
    </source>
</evidence>
<comment type="caution">
    <text evidence="2">The sequence shown here is derived from an EMBL/GenBank/DDBJ whole genome shotgun (WGS) entry which is preliminary data.</text>
</comment>
<keyword evidence="1" id="KW-1133">Transmembrane helix</keyword>
<dbReference type="PANTHER" id="PTHR33927:SF1">
    <property type="entry name" value="TRANSMEMBRANE PROTEIN"/>
    <property type="match status" value="1"/>
</dbReference>
<dbReference type="InParanoid" id="A0A2P5FMT8"/>